<evidence type="ECO:0000256" key="1">
    <source>
        <dbReference type="SAM" id="MobiDB-lite"/>
    </source>
</evidence>
<proteinExistence type="predicted"/>
<keyword evidence="3" id="KW-1185">Reference proteome</keyword>
<feature type="region of interest" description="Disordered" evidence="1">
    <location>
        <begin position="1"/>
        <end position="29"/>
    </location>
</feature>
<sequence>MFMMKSRRKDRFGGRLGRGSDSGVDGPRSLTFDRTSTADVYLGGVPLAFGKYRWSVSRRQPSRSLLIHKTPGYYDHLSGAGKPLHGDITASNYWHYSRTELSSCGIITPESEQTPAADMLDTQSSPPIHLIMQWIDEMWSQEFASLPHGTKVQESVDTTREPVLPPTDQQDFYLLEPLRTRQRKSYDGESRFLSPKPVIVLHPSSPLNNRLKRCNVSIRLLDTDGSPLQCHEQTHLHGPHGKETLLSIPHSRTPPISVKIAGKCDLRALRLGFTVEYETDDGYCGLAHLMSNEVQLIRQRSPGKRTSHGSHAAREYRLETSTAASEKRPADPRVFCKATVGIVCRIHFDVNALTMAAVVNVMPIIWPFSRSMMMSPAYASQTRYAFGGGHSVTMVRSETDATQMQMEDTSFVRGPPLKLVMQWIDEMWSQESTSVSFDAKDTAFEVTPELLPFSPHQDFQLLEPLRTRQRKSYDGESRFLSPRPVIMLNPDSPLANTLTQCSVTVKLLDVDGSPLDPHEQTHLFGSHGKDTFLSIPHGRTAPISVKLSGKIGIRALRLGFTIDYEMEDGSCGQAHLTSNEFQLARERCPGKRSTSKVSHVNMLHRNVKCE</sequence>
<name>A0A2P6NMA9_9EUKA</name>
<comment type="caution">
    <text evidence="2">The sequence shown here is derived from an EMBL/GenBank/DDBJ whole genome shotgun (WGS) entry which is preliminary data.</text>
</comment>
<dbReference type="AlphaFoldDB" id="A0A2P6NMA9"/>
<evidence type="ECO:0000313" key="3">
    <source>
        <dbReference type="Proteomes" id="UP000241769"/>
    </source>
</evidence>
<dbReference type="EMBL" id="MDYQ01000050">
    <property type="protein sequence ID" value="PRP85105.1"/>
    <property type="molecule type" value="Genomic_DNA"/>
</dbReference>
<evidence type="ECO:0000313" key="2">
    <source>
        <dbReference type="EMBL" id="PRP85105.1"/>
    </source>
</evidence>
<feature type="compositionally biased region" description="Basic residues" evidence="1">
    <location>
        <begin position="1"/>
        <end position="10"/>
    </location>
</feature>
<gene>
    <name evidence="2" type="ORF">PROFUN_07176</name>
</gene>
<dbReference type="Proteomes" id="UP000241769">
    <property type="component" value="Unassembled WGS sequence"/>
</dbReference>
<accession>A0A2P6NMA9</accession>
<reference evidence="2 3" key="1">
    <citation type="journal article" date="2018" name="Genome Biol. Evol.">
        <title>Multiple Roots of Fruiting Body Formation in Amoebozoa.</title>
        <authorList>
            <person name="Hillmann F."/>
            <person name="Forbes G."/>
            <person name="Novohradska S."/>
            <person name="Ferling I."/>
            <person name="Riege K."/>
            <person name="Groth M."/>
            <person name="Westermann M."/>
            <person name="Marz M."/>
            <person name="Spaller T."/>
            <person name="Winckler T."/>
            <person name="Schaap P."/>
            <person name="Glockner G."/>
        </authorList>
    </citation>
    <scope>NUCLEOTIDE SEQUENCE [LARGE SCALE GENOMIC DNA]</scope>
    <source>
        <strain evidence="2 3">Jena</strain>
    </source>
</reference>
<organism evidence="2 3">
    <name type="scientific">Planoprotostelium fungivorum</name>
    <dbReference type="NCBI Taxonomy" id="1890364"/>
    <lineage>
        <taxon>Eukaryota</taxon>
        <taxon>Amoebozoa</taxon>
        <taxon>Evosea</taxon>
        <taxon>Variosea</taxon>
        <taxon>Cavosteliida</taxon>
        <taxon>Cavosteliaceae</taxon>
        <taxon>Planoprotostelium</taxon>
    </lineage>
</organism>
<protein>
    <submittedName>
        <fullName evidence="2">Uncharacterized protein</fullName>
    </submittedName>
</protein>
<dbReference type="InParanoid" id="A0A2P6NMA9"/>